<organism evidence="8 9">
    <name type="scientific">Dissostichus mawsoni</name>
    <name type="common">Antarctic cod</name>
    <dbReference type="NCBI Taxonomy" id="36200"/>
    <lineage>
        <taxon>Eukaryota</taxon>
        <taxon>Metazoa</taxon>
        <taxon>Chordata</taxon>
        <taxon>Craniata</taxon>
        <taxon>Vertebrata</taxon>
        <taxon>Euteleostomi</taxon>
        <taxon>Actinopterygii</taxon>
        <taxon>Neopterygii</taxon>
        <taxon>Teleostei</taxon>
        <taxon>Neoteleostei</taxon>
        <taxon>Acanthomorphata</taxon>
        <taxon>Eupercaria</taxon>
        <taxon>Perciformes</taxon>
        <taxon>Notothenioidei</taxon>
        <taxon>Nototheniidae</taxon>
        <taxon>Dissostichus</taxon>
    </lineage>
</organism>
<dbReference type="PANTHER" id="PTHR24058">
    <property type="entry name" value="DUAL SPECIFICITY PROTEIN KINASE"/>
    <property type="match status" value="1"/>
</dbReference>
<dbReference type="InterPro" id="IPR000719">
    <property type="entry name" value="Prot_kinase_dom"/>
</dbReference>
<dbReference type="GO" id="GO:0046332">
    <property type="term" value="F:SMAD binding"/>
    <property type="evidence" value="ECO:0007669"/>
    <property type="project" value="TreeGrafter"/>
</dbReference>
<dbReference type="OrthoDB" id="437530at2759"/>
<dbReference type="GO" id="GO:0042771">
    <property type="term" value="P:intrinsic apoptotic signaling pathway in response to DNA damage by p53 class mediator"/>
    <property type="evidence" value="ECO:0007669"/>
    <property type="project" value="TreeGrafter"/>
</dbReference>
<dbReference type="GO" id="GO:0004674">
    <property type="term" value="F:protein serine/threonine kinase activity"/>
    <property type="evidence" value="ECO:0007669"/>
    <property type="project" value="UniProtKB-KW"/>
</dbReference>
<feature type="compositionally biased region" description="Low complexity" evidence="6">
    <location>
        <begin position="224"/>
        <end position="233"/>
    </location>
</feature>
<dbReference type="GO" id="GO:0004713">
    <property type="term" value="F:protein tyrosine kinase activity"/>
    <property type="evidence" value="ECO:0007669"/>
    <property type="project" value="TreeGrafter"/>
</dbReference>
<keyword evidence="4" id="KW-0418">Kinase</keyword>
<comment type="caution">
    <text evidence="8">The sequence shown here is derived from an EMBL/GenBank/DDBJ whole genome shotgun (WGS) entry which is preliminary data.</text>
</comment>
<accession>A0A7J5Y397</accession>
<dbReference type="GO" id="GO:0003713">
    <property type="term" value="F:transcription coactivator activity"/>
    <property type="evidence" value="ECO:0007669"/>
    <property type="project" value="TreeGrafter"/>
</dbReference>
<name>A0A7J5Y397_DISMA</name>
<dbReference type="GO" id="GO:0005737">
    <property type="term" value="C:cytoplasm"/>
    <property type="evidence" value="ECO:0007669"/>
    <property type="project" value="TreeGrafter"/>
</dbReference>
<evidence type="ECO:0000313" key="8">
    <source>
        <dbReference type="EMBL" id="KAF3843924.1"/>
    </source>
</evidence>
<dbReference type="SUPFAM" id="SSF56112">
    <property type="entry name" value="Protein kinase-like (PK-like)"/>
    <property type="match status" value="1"/>
</dbReference>
<sequence>MARRLDRRYSEMVGMSCLAVSSSRSHSNTYSTPCRAPMRLGRWVLRRDGGSLADGRHQVLVEDLVLWGWSFCSSIRVENIMSNWFLSVNRSDTASSYREQQGEDSERGFEALVAGLLFQTADCRVASSGQGHGTQHQADTDQWRYSGVAVDQRQPGETDDNVAQGWCEESGKCTVSMVTQGKDALQAFHQLRHDLACLPLANVCNIQSTYGQHVPCPPRLLRRLSLPSSSSSPDAGAGHQDSQQLERRDKPRFPDPRGDPAVLGYEVQAFLGEGSFGKVAMCMDNVTNTKKAVKISKDRPLFFERALEEITILQKLQTLDADKCSLVKWYGSFYHEKLICLEFELLDLSLHEYTLQRKHNALPIAEIRPVLRQLTTALLHLEALEIIHADIKPENIMVVNRWQHPLQVKLIDFGLARHVSEAVPGTAVQSLWYR</sequence>
<evidence type="ECO:0000256" key="1">
    <source>
        <dbReference type="ARBA" id="ARBA00022527"/>
    </source>
</evidence>
<feature type="domain" description="Protein kinase" evidence="7">
    <location>
        <begin position="265"/>
        <end position="434"/>
    </location>
</feature>
<evidence type="ECO:0000256" key="5">
    <source>
        <dbReference type="ARBA" id="ARBA00022840"/>
    </source>
</evidence>
<feature type="compositionally biased region" description="Basic and acidic residues" evidence="6">
    <location>
        <begin position="244"/>
        <end position="258"/>
    </location>
</feature>
<evidence type="ECO:0000259" key="7">
    <source>
        <dbReference type="PROSITE" id="PS50011"/>
    </source>
</evidence>
<proteinExistence type="predicted"/>
<evidence type="ECO:0000256" key="6">
    <source>
        <dbReference type="SAM" id="MobiDB-lite"/>
    </source>
</evidence>
<dbReference type="Pfam" id="PF00069">
    <property type="entry name" value="Pkinase"/>
    <property type="match status" value="1"/>
</dbReference>
<keyword evidence="5" id="KW-0067">ATP-binding</keyword>
<evidence type="ECO:0000256" key="4">
    <source>
        <dbReference type="ARBA" id="ARBA00022777"/>
    </source>
</evidence>
<dbReference type="InterPro" id="IPR008271">
    <property type="entry name" value="Ser/Thr_kinase_AS"/>
</dbReference>
<keyword evidence="2" id="KW-0808">Transferase</keyword>
<keyword evidence="1" id="KW-0723">Serine/threonine-protein kinase</keyword>
<dbReference type="GO" id="GO:0005524">
    <property type="term" value="F:ATP binding"/>
    <property type="evidence" value="ECO:0007669"/>
    <property type="project" value="UniProtKB-KW"/>
</dbReference>
<dbReference type="Gene3D" id="1.10.510.10">
    <property type="entry name" value="Transferase(Phosphotransferase) domain 1"/>
    <property type="match status" value="1"/>
</dbReference>
<dbReference type="GO" id="GO:0045944">
    <property type="term" value="P:positive regulation of transcription by RNA polymerase II"/>
    <property type="evidence" value="ECO:0007669"/>
    <property type="project" value="TreeGrafter"/>
</dbReference>
<protein>
    <recommendedName>
        <fullName evidence="7">Protein kinase domain-containing protein</fullName>
    </recommendedName>
</protein>
<dbReference type="GO" id="GO:0016605">
    <property type="term" value="C:PML body"/>
    <property type="evidence" value="ECO:0007669"/>
    <property type="project" value="TreeGrafter"/>
</dbReference>
<gene>
    <name evidence="8" type="ORF">F7725_015972</name>
</gene>
<feature type="region of interest" description="Disordered" evidence="6">
    <location>
        <begin position="224"/>
        <end position="258"/>
    </location>
</feature>
<evidence type="ECO:0000256" key="3">
    <source>
        <dbReference type="ARBA" id="ARBA00022741"/>
    </source>
</evidence>
<dbReference type="InterPro" id="IPR050494">
    <property type="entry name" value="Ser_Thr_dual-spec_kinase"/>
</dbReference>
<dbReference type="Gene3D" id="3.30.200.20">
    <property type="entry name" value="Phosphorylase Kinase, domain 1"/>
    <property type="match status" value="1"/>
</dbReference>
<dbReference type="GO" id="GO:0003714">
    <property type="term" value="F:transcription corepressor activity"/>
    <property type="evidence" value="ECO:0007669"/>
    <property type="project" value="TreeGrafter"/>
</dbReference>
<keyword evidence="9" id="KW-1185">Reference proteome</keyword>
<dbReference type="PANTHER" id="PTHR24058:SF53">
    <property type="entry name" value="HOMEODOMAIN-INTERACTING PROTEIN KINASE 2"/>
    <property type="match status" value="1"/>
</dbReference>
<reference evidence="8 9" key="1">
    <citation type="submission" date="2020-03" db="EMBL/GenBank/DDBJ databases">
        <title>Dissostichus mawsoni Genome sequencing and assembly.</title>
        <authorList>
            <person name="Park H."/>
        </authorList>
    </citation>
    <scope>NUCLEOTIDE SEQUENCE [LARGE SCALE GENOMIC DNA]</scope>
    <source>
        <strain evidence="8">DM0001</strain>
        <tissue evidence="8">Muscle</tissue>
    </source>
</reference>
<evidence type="ECO:0000313" key="9">
    <source>
        <dbReference type="Proteomes" id="UP000518266"/>
    </source>
</evidence>
<dbReference type="Proteomes" id="UP000518266">
    <property type="component" value="Unassembled WGS sequence"/>
</dbReference>
<evidence type="ECO:0000256" key="2">
    <source>
        <dbReference type="ARBA" id="ARBA00022679"/>
    </source>
</evidence>
<dbReference type="PROSITE" id="PS50011">
    <property type="entry name" value="PROTEIN_KINASE_DOM"/>
    <property type="match status" value="1"/>
</dbReference>
<dbReference type="SMART" id="SM00220">
    <property type="entry name" value="S_TKc"/>
    <property type="match status" value="1"/>
</dbReference>
<dbReference type="PROSITE" id="PS00108">
    <property type="entry name" value="PROTEIN_KINASE_ST"/>
    <property type="match status" value="1"/>
</dbReference>
<dbReference type="InterPro" id="IPR011009">
    <property type="entry name" value="Kinase-like_dom_sf"/>
</dbReference>
<keyword evidence="3" id="KW-0547">Nucleotide-binding</keyword>
<dbReference type="AlphaFoldDB" id="A0A7J5Y397"/>
<dbReference type="GO" id="GO:0007224">
    <property type="term" value="P:smoothened signaling pathway"/>
    <property type="evidence" value="ECO:0007669"/>
    <property type="project" value="TreeGrafter"/>
</dbReference>
<dbReference type="EMBL" id="JAAKFY010000017">
    <property type="protein sequence ID" value="KAF3843924.1"/>
    <property type="molecule type" value="Genomic_DNA"/>
</dbReference>